<accession>A0A3B0R2S4</accession>
<feature type="domain" description="VOC" evidence="1">
    <location>
        <begin position="12"/>
        <end position="133"/>
    </location>
</feature>
<dbReference type="PROSITE" id="PS51819">
    <property type="entry name" value="VOC"/>
    <property type="match status" value="1"/>
</dbReference>
<dbReference type="Pfam" id="PF00903">
    <property type="entry name" value="Glyoxalase"/>
    <property type="match status" value="1"/>
</dbReference>
<dbReference type="EMBL" id="UOEC01000033">
    <property type="protein sequence ID" value="VAV87754.1"/>
    <property type="molecule type" value="Genomic_DNA"/>
</dbReference>
<name>A0A3B0R2S4_9ZZZZ</name>
<sequence>MTESNPQSNPSIMSHVSIGTNQTDKALAFYDKVLATIGAKRMLEFPEAVAYGREFPEFWVHPPHDGGKASIGNGTHFGFFAASKAEVDAFYAAALEAGGKDDGKPGGRPLYGEAYYGCFVRDLDGHKIEATYWDMAKMQEHGG</sequence>
<organism evidence="2">
    <name type="scientific">hydrothermal vent metagenome</name>
    <dbReference type="NCBI Taxonomy" id="652676"/>
    <lineage>
        <taxon>unclassified sequences</taxon>
        <taxon>metagenomes</taxon>
        <taxon>ecological metagenomes</taxon>
    </lineage>
</organism>
<gene>
    <name evidence="2" type="ORF">MNBD_ALPHA08-2546</name>
</gene>
<reference evidence="2" key="1">
    <citation type="submission" date="2018-06" db="EMBL/GenBank/DDBJ databases">
        <authorList>
            <person name="Zhirakovskaya E."/>
        </authorList>
    </citation>
    <scope>NUCLEOTIDE SEQUENCE</scope>
</reference>
<proteinExistence type="predicted"/>
<protein>
    <submittedName>
        <fullName evidence="2">Lactoylglutathione lyase</fullName>
    </submittedName>
</protein>
<dbReference type="GO" id="GO:0016829">
    <property type="term" value="F:lyase activity"/>
    <property type="evidence" value="ECO:0007669"/>
    <property type="project" value="UniProtKB-KW"/>
</dbReference>
<evidence type="ECO:0000259" key="1">
    <source>
        <dbReference type="PROSITE" id="PS51819"/>
    </source>
</evidence>
<keyword evidence="2" id="KW-0456">Lyase</keyword>
<dbReference type="AlphaFoldDB" id="A0A3B0R2S4"/>
<dbReference type="InterPro" id="IPR029068">
    <property type="entry name" value="Glyas_Bleomycin-R_OHBP_Dase"/>
</dbReference>
<dbReference type="SUPFAM" id="SSF54593">
    <property type="entry name" value="Glyoxalase/Bleomycin resistance protein/Dihydroxybiphenyl dioxygenase"/>
    <property type="match status" value="1"/>
</dbReference>
<dbReference type="InterPro" id="IPR004360">
    <property type="entry name" value="Glyas_Fos-R_dOase_dom"/>
</dbReference>
<dbReference type="CDD" id="cd07262">
    <property type="entry name" value="VOC_like"/>
    <property type="match status" value="1"/>
</dbReference>
<dbReference type="PANTHER" id="PTHR35006:SF4">
    <property type="entry name" value="BLR7706 PROTEIN"/>
    <property type="match status" value="1"/>
</dbReference>
<dbReference type="PANTHER" id="PTHR35006">
    <property type="entry name" value="GLYOXALASE FAMILY PROTEIN (AFU_ORTHOLOGUE AFUA_5G14830)"/>
    <property type="match status" value="1"/>
</dbReference>
<dbReference type="InterPro" id="IPR037523">
    <property type="entry name" value="VOC_core"/>
</dbReference>
<evidence type="ECO:0000313" key="2">
    <source>
        <dbReference type="EMBL" id="VAV87754.1"/>
    </source>
</evidence>
<dbReference type="Gene3D" id="3.10.180.10">
    <property type="entry name" value="2,3-Dihydroxybiphenyl 1,2-Dioxygenase, domain 1"/>
    <property type="match status" value="1"/>
</dbReference>